<evidence type="ECO:0000256" key="5">
    <source>
        <dbReference type="ARBA" id="ARBA00022989"/>
    </source>
</evidence>
<feature type="transmembrane region" description="Helical" evidence="8">
    <location>
        <begin position="579"/>
        <end position="601"/>
    </location>
</feature>
<gene>
    <name evidence="11" type="ORF">B0I71DRAFT_164962</name>
</gene>
<evidence type="ECO:0000256" key="6">
    <source>
        <dbReference type="ARBA" id="ARBA00023065"/>
    </source>
</evidence>
<feature type="transmembrane region" description="Helical" evidence="8">
    <location>
        <begin position="693"/>
        <end position="711"/>
    </location>
</feature>
<dbReference type="EMBL" id="KZ858992">
    <property type="protein sequence ID" value="RDW25866.1"/>
    <property type="molecule type" value="Genomic_DNA"/>
</dbReference>
<comment type="function">
    <text evidence="8">Functions as a zinc transporter.</text>
</comment>
<evidence type="ECO:0000256" key="9">
    <source>
        <dbReference type="SAM" id="MobiDB-lite"/>
    </source>
</evidence>
<dbReference type="GO" id="GO:0031410">
    <property type="term" value="C:cytoplasmic vesicle"/>
    <property type="evidence" value="ECO:0007669"/>
    <property type="project" value="TreeGrafter"/>
</dbReference>
<feature type="transmembrane region" description="Helical" evidence="8">
    <location>
        <begin position="261"/>
        <end position="281"/>
    </location>
</feature>
<keyword evidence="8" id="KW-0256">Endoplasmic reticulum</keyword>
<feature type="transmembrane region" description="Helical" evidence="8">
    <location>
        <begin position="301"/>
        <end position="330"/>
    </location>
</feature>
<keyword evidence="5 8" id="KW-1133">Transmembrane helix</keyword>
<feature type="compositionally biased region" description="Basic and acidic residues" evidence="9">
    <location>
        <begin position="184"/>
        <end position="193"/>
    </location>
</feature>
<feature type="compositionally biased region" description="Low complexity" evidence="9">
    <location>
        <begin position="27"/>
        <end position="41"/>
    </location>
</feature>
<feature type="transmembrane region" description="Helical" evidence="8">
    <location>
        <begin position="365"/>
        <end position="386"/>
    </location>
</feature>
<keyword evidence="7 8" id="KW-0472">Membrane</keyword>
<dbReference type="GO" id="GO:0006882">
    <property type="term" value="P:intracellular zinc ion homeostasis"/>
    <property type="evidence" value="ECO:0007669"/>
    <property type="project" value="InterPro"/>
</dbReference>
<dbReference type="InterPro" id="IPR002524">
    <property type="entry name" value="Cation_efflux"/>
</dbReference>
<evidence type="ECO:0000256" key="4">
    <source>
        <dbReference type="ARBA" id="ARBA00022692"/>
    </source>
</evidence>
<dbReference type="VEuPathDB" id="FungiDB:YALI1_C25560g"/>
<dbReference type="PANTHER" id="PTHR45755:SF4">
    <property type="entry name" value="ZINC TRANSPORTER 7"/>
    <property type="match status" value="1"/>
</dbReference>
<evidence type="ECO:0000256" key="8">
    <source>
        <dbReference type="RuleBase" id="RU369017"/>
    </source>
</evidence>
<dbReference type="InterPro" id="IPR045316">
    <property type="entry name" value="Msc2-like"/>
</dbReference>
<dbReference type="Gene3D" id="1.20.1510.10">
    <property type="entry name" value="Cation efflux protein transmembrane domain"/>
    <property type="match status" value="1"/>
</dbReference>
<feature type="compositionally biased region" description="Basic residues" evidence="9">
    <location>
        <begin position="172"/>
        <end position="183"/>
    </location>
</feature>
<evidence type="ECO:0000256" key="2">
    <source>
        <dbReference type="ARBA" id="ARBA00008873"/>
    </source>
</evidence>
<evidence type="ECO:0000256" key="1">
    <source>
        <dbReference type="ARBA" id="ARBA00004141"/>
    </source>
</evidence>
<feature type="transmembrane region" description="Helical" evidence="8">
    <location>
        <begin position="662"/>
        <end position="687"/>
    </location>
</feature>
<feature type="domain" description="Cation efflux protein transmembrane" evidence="10">
    <location>
        <begin position="509"/>
        <end position="719"/>
    </location>
</feature>
<evidence type="ECO:0000256" key="3">
    <source>
        <dbReference type="ARBA" id="ARBA00022448"/>
    </source>
</evidence>
<name>A0A371C6B5_YARLL</name>
<feature type="transmembrane region" description="Helical" evidence="8">
    <location>
        <begin position="406"/>
        <end position="431"/>
    </location>
</feature>
<dbReference type="NCBIfam" id="TIGR01297">
    <property type="entry name" value="CDF"/>
    <property type="match status" value="1"/>
</dbReference>
<dbReference type="SUPFAM" id="SSF161111">
    <property type="entry name" value="Cation efflux protein transmembrane domain-like"/>
    <property type="match status" value="1"/>
</dbReference>
<dbReference type="GO" id="GO:1904257">
    <property type="term" value="P:zinc ion import into Golgi lumen"/>
    <property type="evidence" value="ECO:0007669"/>
    <property type="project" value="TreeGrafter"/>
</dbReference>
<feature type="transmembrane region" description="Helical" evidence="8">
    <location>
        <begin position="613"/>
        <end position="631"/>
    </location>
</feature>
<dbReference type="FunFam" id="1.20.1510.10:FF:000014">
    <property type="entry name" value="Cation efflux protein/ zinc transporter"/>
    <property type="match status" value="1"/>
</dbReference>
<organism evidence="11 12">
    <name type="scientific">Yarrowia lipolytica</name>
    <name type="common">Candida lipolytica</name>
    <dbReference type="NCBI Taxonomy" id="4952"/>
    <lineage>
        <taxon>Eukaryota</taxon>
        <taxon>Fungi</taxon>
        <taxon>Dikarya</taxon>
        <taxon>Ascomycota</taxon>
        <taxon>Saccharomycotina</taxon>
        <taxon>Dipodascomycetes</taxon>
        <taxon>Dipodascales</taxon>
        <taxon>Dipodascales incertae sedis</taxon>
        <taxon>Yarrowia</taxon>
    </lineage>
</organism>
<feature type="region of interest" description="Disordered" evidence="9">
    <location>
        <begin position="23"/>
        <end position="42"/>
    </location>
</feature>
<comment type="caution">
    <text evidence="8">Lacks conserved residue(s) required for the propagation of feature annotation.</text>
</comment>
<evidence type="ECO:0000313" key="11">
    <source>
        <dbReference type="EMBL" id="RDW25866.1"/>
    </source>
</evidence>
<dbReference type="Pfam" id="PF01545">
    <property type="entry name" value="Cation_efflux"/>
    <property type="match status" value="1"/>
</dbReference>
<dbReference type="GO" id="GO:0005794">
    <property type="term" value="C:Golgi apparatus"/>
    <property type="evidence" value="ECO:0007669"/>
    <property type="project" value="TreeGrafter"/>
</dbReference>
<dbReference type="InterPro" id="IPR027469">
    <property type="entry name" value="Cation_efflux_TMD_sf"/>
</dbReference>
<feature type="transmembrane region" description="Helical" evidence="8">
    <location>
        <begin position="509"/>
        <end position="528"/>
    </location>
</feature>
<evidence type="ECO:0000259" key="10">
    <source>
        <dbReference type="Pfam" id="PF01545"/>
    </source>
</evidence>
<feature type="transmembrane region" description="Helical" evidence="8">
    <location>
        <begin position="540"/>
        <end position="558"/>
    </location>
</feature>
<dbReference type="GO" id="GO:0005789">
    <property type="term" value="C:endoplasmic reticulum membrane"/>
    <property type="evidence" value="ECO:0007669"/>
    <property type="project" value="UniProtKB-SubCell"/>
</dbReference>
<proteinExistence type="inferred from homology"/>
<sequence length="797" mass="87327">MSQRPTGLKIDMPESFSDQMAKAKKYGNLGANSSGPSSAGPMRTPSWGILNVPELLNDFHHHTLESKLDPVKEGYDEALPMRSRRRTLVNGEIRNSEDREEAAVELDTLKQECDHVIHNHDCDLNEPRIPVYDPLGHIHDHTHDHTHDHIHDHTHDHIHDHTPDHIHDHSHAHAHTHDHKHTHDGHDHSHDHNLTNTHTHTHDHGSCSHGHGHSHSHDPREIPDLQIHIPPLSSLLQSIPSFISLPTSLLATSLLCLQLNVLSPIVSALLVAGCTTFWAGVFRLFGIKHTIGTRKGARNTVVLTAGIFALVISAIFLGTTRVTAIVFVSLNVPLKKVPEWRSSWQYLVYLLISIAHDVVVEGGPLLDFAIGYLALGVAVFVLQQNLETPSSQAIPLGLLITIPTALFVSLTIEQIILLVVACGSCGVFLIAKRDLQPNRINGVFSSLIGFTLDLSIKSRATPSEALVCGLSIFVPTLVSEDGEDASDKSIKKRPGLIDSIISHSDTRNIFYFLLLNFSFMLIQLLYSILSHSLGLLSDSIHMFFDCLALMVGLVASILSKLPPSSRFPYGLGKVETVSGFTNGCLLVAIAGGVCIEALGRIYNPVELERTAELLVVSALGLLVNIVGIVVFNHGHAPGEECSHGHSHGGHDHSEHNSNTYGIYLHIMADTLGSVGVIISTILTWYFGWSGFDPLASMLIAILIFLSALPLVSTAAKTLLLSLTDSQEYTIRNILNDISVMPGVASYDEPRFWSDGGAVRGTIHVKLQQDASSKQVKQTILQRMQQDHVKDVFIQIDA</sequence>
<accession>A0A371C6B5</accession>
<reference evidence="11 12" key="1">
    <citation type="submission" date="2018-07" db="EMBL/GenBank/DDBJ databases">
        <title>Draft Genome Assemblies for Five Robust Yarrowia lipolytica Strains Exhibiting High Lipid Production and Pentose Sugar Utilization and Sugar Alcohol Secretion from Undetoxified Lignocellulosic Biomass Hydrolysates.</title>
        <authorList>
            <consortium name="DOE Joint Genome Institute"/>
            <person name="Walker C."/>
            <person name="Ryu S."/>
            <person name="Na H."/>
            <person name="Zane M."/>
            <person name="LaButti K."/>
            <person name="Lipzen A."/>
            <person name="Haridas S."/>
            <person name="Barry K."/>
            <person name="Grigoriev I.V."/>
            <person name="Quarterman J."/>
            <person name="Slininger P."/>
            <person name="Dien B."/>
            <person name="Trinh C.T."/>
        </authorList>
    </citation>
    <scope>NUCLEOTIDE SEQUENCE [LARGE SCALE GENOMIC DNA]</scope>
    <source>
        <strain evidence="11 12">YB392</strain>
    </source>
</reference>
<dbReference type="InterPro" id="IPR058533">
    <property type="entry name" value="Cation_efflux_TM"/>
</dbReference>
<keyword evidence="3 8" id="KW-0813">Transport</keyword>
<keyword evidence="6 8" id="KW-0406">Ion transport</keyword>
<dbReference type="VEuPathDB" id="FungiDB:YALI0_C18359g"/>
<dbReference type="AlphaFoldDB" id="A0A371C6B5"/>
<comment type="subcellular location">
    <subcellularLocation>
        <location evidence="8">Endoplasmic reticulum membrane</location>
        <topology evidence="8">Multi-pass membrane protein</topology>
    </subcellularLocation>
    <subcellularLocation>
        <location evidence="1">Membrane</location>
        <topology evidence="1">Multi-pass membrane protein</topology>
    </subcellularLocation>
</comment>
<feature type="region of interest" description="Disordered" evidence="9">
    <location>
        <begin position="146"/>
        <end position="223"/>
    </location>
</feature>
<comment type="similarity">
    <text evidence="2 8">Belongs to the cation diffusion facilitator (CDF) transporter (TC 2.A.4) family. SLC30A subfamily.</text>
</comment>
<evidence type="ECO:0000313" key="12">
    <source>
        <dbReference type="Proteomes" id="UP000256601"/>
    </source>
</evidence>
<dbReference type="Proteomes" id="UP000256601">
    <property type="component" value="Unassembled WGS sequence"/>
</dbReference>
<feature type="compositionally biased region" description="Basic and acidic residues" evidence="9">
    <location>
        <begin position="146"/>
        <end position="171"/>
    </location>
</feature>
<keyword evidence="4 8" id="KW-0812">Transmembrane</keyword>
<dbReference type="PANTHER" id="PTHR45755">
    <property type="match status" value="1"/>
</dbReference>
<dbReference type="GO" id="GO:0005385">
    <property type="term" value="F:zinc ion transmembrane transporter activity"/>
    <property type="evidence" value="ECO:0007669"/>
    <property type="project" value="UniProtKB-UniRule"/>
</dbReference>
<protein>
    <recommendedName>
        <fullName evidence="8">Zinc transporter</fullName>
    </recommendedName>
</protein>
<evidence type="ECO:0000256" key="7">
    <source>
        <dbReference type="ARBA" id="ARBA00023136"/>
    </source>
</evidence>